<gene>
    <name evidence="1" type="ORF">SAY87_001722</name>
</gene>
<reference evidence="1 2" key="1">
    <citation type="journal article" date="2023" name="Hortic Res">
        <title>Pangenome of water caltrop reveals structural variations and asymmetric subgenome divergence after allopolyploidization.</title>
        <authorList>
            <person name="Zhang X."/>
            <person name="Chen Y."/>
            <person name="Wang L."/>
            <person name="Yuan Y."/>
            <person name="Fang M."/>
            <person name="Shi L."/>
            <person name="Lu R."/>
            <person name="Comes H.P."/>
            <person name="Ma Y."/>
            <person name="Chen Y."/>
            <person name="Huang G."/>
            <person name="Zhou Y."/>
            <person name="Zheng Z."/>
            <person name="Qiu Y."/>
        </authorList>
    </citation>
    <scope>NUCLEOTIDE SEQUENCE [LARGE SCALE GENOMIC DNA]</scope>
    <source>
        <tissue evidence="1">Roots</tissue>
    </source>
</reference>
<dbReference type="AlphaFoldDB" id="A0AAN7PTX7"/>
<evidence type="ECO:0000313" key="1">
    <source>
        <dbReference type="EMBL" id="KAK4753618.1"/>
    </source>
</evidence>
<evidence type="ECO:0000313" key="2">
    <source>
        <dbReference type="Proteomes" id="UP001345219"/>
    </source>
</evidence>
<keyword evidence="2" id="KW-1185">Reference proteome</keyword>
<accession>A0AAN7PTX7</accession>
<protein>
    <submittedName>
        <fullName evidence="1">Uncharacterized protein</fullName>
    </submittedName>
</protein>
<organism evidence="1 2">
    <name type="scientific">Trapa incisa</name>
    <dbReference type="NCBI Taxonomy" id="236973"/>
    <lineage>
        <taxon>Eukaryota</taxon>
        <taxon>Viridiplantae</taxon>
        <taxon>Streptophyta</taxon>
        <taxon>Embryophyta</taxon>
        <taxon>Tracheophyta</taxon>
        <taxon>Spermatophyta</taxon>
        <taxon>Magnoliopsida</taxon>
        <taxon>eudicotyledons</taxon>
        <taxon>Gunneridae</taxon>
        <taxon>Pentapetalae</taxon>
        <taxon>rosids</taxon>
        <taxon>malvids</taxon>
        <taxon>Myrtales</taxon>
        <taxon>Lythraceae</taxon>
        <taxon>Trapa</taxon>
    </lineage>
</organism>
<dbReference type="Proteomes" id="UP001345219">
    <property type="component" value="Chromosome 2"/>
</dbReference>
<comment type="caution">
    <text evidence="1">The sequence shown here is derived from an EMBL/GenBank/DDBJ whole genome shotgun (WGS) entry which is preliminary data.</text>
</comment>
<name>A0AAN7PTX7_9MYRT</name>
<proteinExistence type="predicted"/>
<sequence length="116" mass="12265">MTAAASNVSTLKSTGVSGRLGCSGERRLLIATYGIRAQVATAEKLSTGAAKNIGIPCGYCEWCIPRVQTKLGLGLIAGPDGTDPKSVRIRFFQVLVNYDRSTKEGKEVSNEVTGTE</sequence>
<dbReference type="EMBL" id="JAXIOK010000015">
    <property type="protein sequence ID" value="KAK4753618.1"/>
    <property type="molecule type" value="Genomic_DNA"/>
</dbReference>